<evidence type="ECO:0000313" key="1">
    <source>
        <dbReference type="EMBL" id="EOY45590.1"/>
    </source>
</evidence>
<evidence type="ECO:0000313" key="2">
    <source>
        <dbReference type="Proteomes" id="UP000014062"/>
    </source>
</evidence>
<proteinExistence type="predicted"/>
<dbReference type="AlphaFoldDB" id="A0A7U9DNK6"/>
<protein>
    <recommendedName>
        <fullName evidence="3">DUF4238 domain-containing protein</fullName>
    </recommendedName>
</protein>
<dbReference type="EMBL" id="CM001889">
    <property type="protein sequence ID" value="EOY45590.1"/>
    <property type="molecule type" value="Genomic_DNA"/>
</dbReference>
<accession>A0A7U9DNK6</accession>
<name>A0A7U9DNK6_STRLI</name>
<dbReference type="Proteomes" id="UP000014062">
    <property type="component" value="Chromosome"/>
</dbReference>
<organism evidence="1 2">
    <name type="scientific">Streptomyces lividans 1326</name>
    <dbReference type="NCBI Taxonomy" id="1200984"/>
    <lineage>
        <taxon>Bacteria</taxon>
        <taxon>Bacillati</taxon>
        <taxon>Actinomycetota</taxon>
        <taxon>Actinomycetes</taxon>
        <taxon>Kitasatosporales</taxon>
        <taxon>Streptomycetaceae</taxon>
        <taxon>Streptomyces</taxon>
    </lineage>
</organism>
<evidence type="ECO:0008006" key="3">
    <source>
        <dbReference type="Google" id="ProtNLM"/>
    </source>
</evidence>
<sequence length="323" mass="36117">MGSTKKGLKRNNHTVPRSYLERFAGQFMQVSRLRLEDGVCKSEPIKRSTVVRDFYLMETADGHWSDAAEDAFGVIENGGIHAIRAAVDDRLWPLPGEHRAALSAWVALQYVRVPAIRQGGDEVADFVLKLSVAVNGKPRIRRILAERLGRPPTEEEVDGQWEKLTDFNSYKVKQHSNRHLKLIKELVPKVAGHFFNSAWWICRFESEALLTADCPVALVPRAGGEDDGVGLATAQMFLVPRDRRAGLVIQNCRGADRQFSPSGEIAHTFNQQLVLNAHRSVFHHPDDQPLKGLHIPGVRVSEISIEADLKEFLLPEGWRGGKA</sequence>
<dbReference type="InterPro" id="IPR025332">
    <property type="entry name" value="DUF4238"/>
</dbReference>
<reference evidence="2" key="1">
    <citation type="journal article" date="2013" name="Genome Biol. Evol.">
        <title>The genome sequence of Streptomyces lividans 66 reveals a novel tRNA-dependent peptide biosynthetic system within a metal-related genomic island.</title>
        <authorList>
            <person name="Cruz-Morales P."/>
            <person name="Vijgenboom E."/>
            <person name="Iruegas-Bocardo F."/>
            <person name="Girard G."/>
            <person name="Yanez-Guerra L.A."/>
            <person name="Ramos-Aboites H.E."/>
            <person name="Pernodet J.L."/>
            <person name="Anne J."/>
            <person name="van Wezel G.P."/>
            <person name="Barona-Gomez F."/>
        </authorList>
    </citation>
    <scope>NUCLEOTIDE SEQUENCE [LARGE SCALE GENOMIC DNA]</scope>
    <source>
        <strain evidence="2">1326</strain>
    </source>
</reference>
<dbReference type="Pfam" id="PF14022">
    <property type="entry name" value="DUF4238"/>
    <property type="match status" value="1"/>
</dbReference>
<gene>
    <name evidence="1" type="ORF">SLI_0871</name>
</gene>